<organism evidence="3 4">
    <name type="scientific">Streptoalloteichus hindustanus</name>
    <dbReference type="NCBI Taxonomy" id="2017"/>
    <lineage>
        <taxon>Bacteria</taxon>
        <taxon>Bacillati</taxon>
        <taxon>Actinomycetota</taxon>
        <taxon>Actinomycetes</taxon>
        <taxon>Pseudonocardiales</taxon>
        <taxon>Pseudonocardiaceae</taxon>
        <taxon>Streptoalloteichus</taxon>
    </lineage>
</organism>
<dbReference type="Proteomes" id="UP000184501">
    <property type="component" value="Unassembled WGS sequence"/>
</dbReference>
<dbReference type="OrthoDB" id="4570063at2"/>
<dbReference type="STRING" id="2017.SAMN05444320_103485"/>
<proteinExistence type="predicted"/>
<protein>
    <recommendedName>
        <fullName evidence="2">SAV-6107-like HEPN domain-containing protein</fullName>
    </recommendedName>
</protein>
<evidence type="ECO:0000256" key="1">
    <source>
        <dbReference type="SAM" id="MobiDB-lite"/>
    </source>
</evidence>
<dbReference type="RefSeq" id="WP_159447726.1">
    <property type="nucleotide sequence ID" value="NZ_FQVN01000003.1"/>
</dbReference>
<dbReference type="EMBL" id="FQVN01000003">
    <property type="protein sequence ID" value="SHF39624.1"/>
    <property type="molecule type" value="Genomic_DNA"/>
</dbReference>
<accession>A0A1M5BAU9</accession>
<dbReference type="Pfam" id="PF18726">
    <property type="entry name" value="HEPN_SAV_6107"/>
    <property type="match status" value="1"/>
</dbReference>
<evidence type="ECO:0000313" key="3">
    <source>
        <dbReference type="EMBL" id="SHF39624.1"/>
    </source>
</evidence>
<reference evidence="3 4" key="1">
    <citation type="submission" date="2016-11" db="EMBL/GenBank/DDBJ databases">
        <authorList>
            <person name="Jaros S."/>
            <person name="Januszkiewicz K."/>
            <person name="Wedrychowicz H."/>
        </authorList>
    </citation>
    <scope>NUCLEOTIDE SEQUENCE [LARGE SCALE GENOMIC DNA]</scope>
    <source>
        <strain evidence="3 4">DSM 44523</strain>
    </source>
</reference>
<evidence type="ECO:0000259" key="2">
    <source>
        <dbReference type="Pfam" id="PF18726"/>
    </source>
</evidence>
<sequence>MAVPLDFSIPAPRRGDRADVRPRPLTRDELAVRPLPPPAALALLAQARRGLAEAGSAARDADRYTTAHLAALRAAAAVLATRARPLAEGRKPTSVWKLLTSVAPELREWAAFFAAGARTRSLVQAGVTRLVSPRDADDMVRQVGQFVDLAERAVHGVRP</sequence>
<feature type="compositionally biased region" description="Basic and acidic residues" evidence="1">
    <location>
        <begin position="13"/>
        <end position="25"/>
    </location>
</feature>
<dbReference type="AlphaFoldDB" id="A0A1M5BAU9"/>
<name>A0A1M5BAU9_STRHI</name>
<evidence type="ECO:0000313" key="4">
    <source>
        <dbReference type="Proteomes" id="UP000184501"/>
    </source>
</evidence>
<feature type="domain" description="SAV-6107-like HEPN" evidence="2">
    <location>
        <begin position="56"/>
        <end position="150"/>
    </location>
</feature>
<gene>
    <name evidence="3" type="ORF">SAMN05444320_103485</name>
</gene>
<keyword evidence="4" id="KW-1185">Reference proteome</keyword>
<feature type="region of interest" description="Disordered" evidence="1">
    <location>
        <begin position="1"/>
        <end position="25"/>
    </location>
</feature>
<dbReference type="InterPro" id="IPR040891">
    <property type="entry name" value="HEPN_SAV_6107"/>
</dbReference>